<evidence type="ECO:0000256" key="12">
    <source>
        <dbReference type="ARBA" id="ARBA00023316"/>
    </source>
</evidence>
<evidence type="ECO:0000313" key="19">
    <source>
        <dbReference type="Proteomes" id="UP000651482"/>
    </source>
</evidence>
<feature type="domain" description="Mur ligase central" evidence="17">
    <location>
        <begin position="129"/>
        <end position="308"/>
    </location>
</feature>
<dbReference type="SUPFAM" id="SSF53244">
    <property type="entry name" value="MurD-like peptide ligases, peptide-binding domain"/>
    <property type="match status" value="1"/>
</dbReference>
<dbReference type="Pfam" id="PF02875">
    <property type="entry name" value="Mur_ligase_C"/>
    <property type="match status" value="1"/>
</dbReference>
<dbReference type="Proteomes" id="UP000651482">
    <property type="component" value="Unassembled WGS sequence"/>
</dbReference>
<keyword evidence="6 14" id="KW-0132">Cell division</keyword>
<comment type="subcellular location">
    <subcellularLocation>
        <location evidence="1 14">Cytoplasm</location>
    </subcellularLocation>
</comment>
<dbReference type="InterPro" id="IPR013221">
    <property type="entry name" value="Mur_ligase_cen"/>
</dbReference>
<evidence type="ECO:0000256" key="3">
    <source>
        <dbReference type="ARBA" id="ARBA00012211"/>
    </source>
</evidence>
<evidence type="ECO:0000256" key="5">
    <source>
        <dbReference type="ARBA" id="ARBA00022598"/>
    </source>
</evidence>
<dbReference type="InterPro" id="IPR036615">
    <property type="entry name" value="Mur_ligase_C_dom_sf"/>
</dbReference>
<keyword evidence="19" id="KW-1185">Reference proteome</keyword>
<organism evidence="18 19">
    <name type="scientific">Yeguia hominis</name>
    <dbReference type="NCBI Taxonomy" id="2763662"/>
    <lineage>
        <taxon>Bacteria</taxon>
        <taxon>Bacillati</taxon>
        <taxon>Bacillota</taxon>
        <taxon>Clostridia</taxon>
        <taxon>Eubacteriales</taxon>
        <taxon>Yeguiaceae</taxon>
        <taxon>Yeguia</taxon>
    </lineage>
</organism>
<evidence type="ECO:0000256" key="4">
    <source>
        <dbReference type="ARBA" id="ARBA00022490"/>
    </source>
</evidence>
<dbReference type="GO" id="GO:0005737">
    <property type="term" value="C:cytoplasm"/>
    <property type="evidence" value="ECO:0007669"/>
    <property type="project" value="UniProtKB-SubCell"/>
</dbReference>
<gene>
    <name evidence="14 18" type="primary">murC</name>
    <name evidence="18" type="ORF">IAG03_03455</name>
</gene>
<keyword evidence="12 14" id="KW-0961">Cell wall biogenesis/degradation</keyword>
<dbReference type="Gene3D" id="3.90.190.20">
    <property type="entry name" value="Mur ligase, C-terminal domain"/>
    <property type="match status" value="1"/>
</dbReference>
<dbReference type="SUPFAM" id="SSF53623">
    <property type="entry name" value="MurD-like peptide ligases, catalytic domain"/>
    <property type="match status" value="1"/>
</dbReference>
<protein>
    <recommendedName>
        <fullName evidence="3 14">UDP-N-acetylmuramate--L-alanine ligase</fullName>
        <ecNumber evidence="3 14">6.3.2.8</ecNumber>
    </recommendedName>
    <alternativeName>
        <fullName evidence="14">UDP-N-acetylmuramoyl-L-alanine synthetase</fullName>
    </alternativeName>
</protein>
<dbReference type="GO" id="GO:0051301">
    <property type="term" value="P:cell division"/>
    <property type="evidence" value="ECO:0007669"/>
    <property type="project" value="UniProtKB-KW"/>
</dbReference>
<dbReference type="GO" id="GO:0008763">
    <property type="term" value="F:UDP-N-acetylmuramate-L-alanine ligase activity"/>
    <property type="evidence" value="ECO:0007669"/>
    <property type="project" value="UniProtKB-UniRule"/>
</dbReference>
<dbReference type="Gene3D" id="3.40.1190.10">
    <property type="entry name" value="Mur-like, catalytic domain"/>
    <property type="match status" value="1"/>
</dbReference>
<dbReference type="HAMAP" id="MF_00046">
    <property type="entry name" value="MurC"/>
    <property type="match status" value="1"/>
</dbReference>
<feature type="domain" description="Mur ligase C-terminal" evidence="16">
    <location>
        <begin position="330"/>
        <end position="454"/>
    </location>
</feature>
<evidence type="ECO:0000256" key="7">
    <source>
        <dbReference type="ARBA" id="ARBA00022741"/>
    </source>
</evidence>
<dbReference type="Gene3D" id="3.40.50.720">
    <property type="entry name" value="NAD(P)-binding Rossmann-like Domain"/>
    <property type="match status" value="1"/>
</dbReference>
<keyword evidence="5 14" id="KW-0436">Ligase</keyword>
<dbReference type="PANTHER" id="PTHR43445">
    <property type="entry name" value="UDP-N-ACETYLMURAMATE--L-ALANINE LIGASE-RELATED"/>
    <property type="match status" value="1"/>
</dbReference>
<dbReference type="AlphaFoldDB" id="A0A926HRS0"/>
<sequence length="472" mass="51375">MNAKVSRIRSCFILQYHDILSQVKKLHFIGIGGSGMCPMAEILLQKGYTITGSDINESETLDRIRADGITVRMGHQSENIGDAEAVVYTAAVKKDNAELLAAEKRGIPTFERSVMMGLIAKRYANSIAVSGTHGKTTTTSMVTKLFIDAGKDPSAIIGGRFPYIGGNSRIGKSDTIICEACEYVDSFLQLHPAVSVILNVDADHLDYFGSLDNIIRSFHQFALQTTGVLLVNGDNPNTLRAVEGIENAKVCTFGIEKSCDYRAVSIQKTEKACERFTLLKHGKPLTEISLSVPGYHNIYNALAAAAAADVCGIPAEKIAESLAGFTGAHRRFEILGNFDGVTVADDFAHHPTELSATLSAAMEMGFRQVWAVFQPHTYSRTAMLLDDFAKALSIPDHTVLSEILAVREQNTYGIYAADLAEKIPGCVWFPDFPEIADYVIAHAQPGDLIITLGGGDVYKCANLIVKRYRERA</sequence>
<comment type="pathway">
    <text evidence="2 14">Cell wall biogenesis; peptidoglycan biosynthesis.</text>
</comment>
<evidence type="ECO:0000259" key="16">
    <source>
        <dbReference type="Pfam" id="PF02875"/>
    </source>
</evidence>
<dbReference type="GO" id="GO:0008360">
    <property type="term" value="P:regulation of cell shape"/>
    <property type="evidence" value="ECO:0007669"/>
    <property type="project" value="UniProtKB-KW"/>
</dbReference>
<feature type="binding site" evidence="14">
    <location>
        <begin position="131"/>
        <end position="137"/>
    </location>
    <ligand>
        <name>ATP</name>
        <dbReference type="ChEBI" id="CHEBI:30616"/>
    </ligand>
</feature>
<dbReference type="EC" id="6.3.2.8" evidence="3 14"/>
<dbReference type="GO" id="GO:0009252">
    <property type="term" value="P:peptidoglycan biosynthetic process"/>
    <property type="evidence" value="ECO:0007669"/>
    <property type="project" value="UniProtKB-UniRule"/>
</dbReference>
<feature type="domain" description="Mur ligase N-terminal catalytic" evidence="15">
    <location>
        <begin position="26"/>
        <end position="123"/>
    </location>
</feature>
<comment type="caution">
    <text evidence="18">The sequence shown here is derived from an EMBL/GenBank/DDBJ whole genome shotgun (WGS) entry which is preliminary data.</text>
</comment>
<dbReference type="Pfam" id="PF08245">
    <property type="entry name" value="Mur_ligase_M"/>
    <property type="match status" value="1"/>
</dbReference>
<dbReference type="InterPro" id="IPR000713">
    <property type="entry name" value="Mur_ligase_N"/>
</dbReference>
<comment type="catalytic activity">
    <reaction evidence="13 14">
        <text>UDP-N-acetyl-alpha-D-muramate + L-alanine + ATP = UDP-N-acetyl-alpha-D-muramoyl-L-alanine + ADP + phosphate + H(+)</text>
        <dbReference type="Rhea" id="RHEA:23372"/>
        <dbReference type="ChEBI" id="CHEBI:15378"/>
        <dbReference type="ChEBI" id="CHEBI:30616"/>
        <dbReference type="ChEBI" id="CHEBI:43474"/>
        <dbReference type="ChEBI" id="CHEBI:57972"/>
        <dbReference type="ChEBI" id="CHEBI:70757"/>
        <dbReference type="ChEBI" id="CHEBI:83898"/>
        <dbReference type="ChEBI" id="CHEBI:456216"/>
        <dbReference type="EC" id="6.3.2.8"/>
    </reaction>
</comment>
<evidence type="ECO:0000256" key="8">
    <source>
        <dbReference type="ARBA" id="ARBA00022840"/>
    </source>
</evidence>
<evidence type="ECO:0000256" key="2">
    <source>
        <dbReference type="ARBA" id="ARBA00004752"/>
    </source>
</evidence>
<dbReference type="InterPro" id="IPR036565">
    <property type="entry name" value="Mur-like_cat_sf"/>
</dbReference>
<evidence type="ECO:0000256" key="9">
    <source>
        <dbReference type="ARBA" id="ARBA00022960"/>
    </source>
</evidence>
<comment type="similarity">
    <text evidence="14">Belongs to the MurCDEF family.</text>
</comment>
<dbReference type="RefSeq" id="WP_430472432.1">
    <property type="nucleotide sequence ID" value="NZ_JACRSN010000003.1"/>
</dbReference>
<dbReference type="NCBIfam" id="TIGR01082">
    <property type="entry name" value="murC"/>
    <property type="match status" value="1"/>
</dbReference>
<name>A0A926HRS0_9FIRM</name>
<evidence type="ECO:0000256" key="11">
    <source>
        <dbReference type="ARBA" id="ARBA00023306"/>
    </source>
</evidence>
<dbReference type="InterPro" id="IPR005758">
    <property type="entry name" value="UDP-N-AcMur_Ala_ligase_MurC"/>
</dbReference>
<evidence type="ECO:0000256" key="6">
    <source>
        <dbReference type="ARBA" id="ARBA00022618"/>
    </source>
</evidence>
<dbReference type="GO" id="GO:0071555">
    <property type="term" value="P:cell wall organization"/>
    <property type="evidence" value="ECO:0007669"/>
    <property type="project" value="UniProtKB-KW"/>
</dbReference>
<keyword evidence="9 14" id="KW-0133">Cell shape</keyword>
<keyword evidence="10 14" id="KW-0573">Peptidoglycan synthesis</keyword>
<evidence type="ECO:0000256" key="10">
    <source>
        <dbReference type="ARBA" id="ARBA00022984"/>
    </source>
</evidence>
<dbReference type="InterPro" id="IPR004101">
    <property type="entry name" value="Mur_ligase_C"/>
</dbReference>
<dbReference type="InterPro" id="IPR050061">
    <property type="entry name" value="MurCDEF_pg_biosynth"/>
</dbReference>
<dbReference type="Pfam" id="PF01225">
    <property type="entry name" value="Mur_ligase"/>
    <property type="match status" value="1"/>
</dbReference>
<proteinExistence type="inferred from homology"/>
<evidence type="ECO:0000259" key="15">
    <source>
        <dbReference type="Pfam" id="PF01225"/>
    </source>
</evidence>
<evidence type="ECO:0000259" key="17">
    <source>
        <dbReference type="Pfam" id="PF08245"/>
    </source>
</evidence>
<dbReference type="SUPFAM" id="SSF51984">
    <property type="entry name" value="MurCD N-terminal domain"/>
    <property type="match status" value="1"/>
</dbReference>
<evidence type="ECO:0000256" key="13">
    <source>
        <dbReference type="ARBA" id="ARBA00047833"/>
    </source>
</evidence>
<evidence type="ECO:0000313" key="18">
    <source>
        <dbReference type="EMBL" id="MBC8533075.1"/>
    </source>
</evidence>
<dbReference type="EMBL" id="JACRSN010000003">
    <property type="protein sequence ID" value="MBC8533075.1"/>
    <property type="molecule type" value="Genomic_DNA"/>
</dbReference>
<keyword evidence="11 14" id="KW-0131">Cell cycle</keyword>
<keyword evidence="7 14" id="KW-0547">Nucleotide-binding</keyword>
<keyword evidence="8 14" id="KW-0067">ATP-binding</keyword>
<dbReference type="GO" id="GO:0005524">
    <property type="term" value="F:ATP binding"/>
    <property type="evidence" value="ECO:0007669"/>
    <property type="project" value="UniProtKB-UniRule"/>
</dbReference>
<accession>A0A926HRS0</accession>
<evidence type="ECO:0000256" key="1">
    <source>
        <dbReference type="ARBA" id="ARBA00004496"/>
    </source>
</evidence>
<evidence type="ECO:0000256" key="14">
    <source>
        <dbReference type="HAMAP-Rule" id="MF_00046"/>
    </source>
</evidence>
<dbReference type="PANTHER" id="PTHR43445:SF3">
    <property type="entry name" value="UDP-N-ACETYLMURAMATE--L-ALANINE LIGASE"/>
    <property type="match status" value="1"/>
</dbReference>
<keyword evidence="4 14" id="KW-0963">Cytoplasm</keyword>
<reference evidence="18" key="1">
    <citation type="submission" date="2020-08" db="EMBL/GenBank/DDBJ databases">
        <title>Genome public.</title>
        <authorList>
            <person name="Liu C."/>
            <person name="Sun Q."/>
        </authorList>
    </citation>
    <scope>NUCLEOTIDE SEQUENCE</scope>
    <source>
        <strain evidence="18">NSJ-40</strain>
    </source>
</reference>
<comment type="function">
    <text evidence="14">Cell wall formation.</text>
</comment>